<dbReference type="EMBL" id="MCGN01000001">
    <property type="protein sequence ID" value="ORZ02206.1"/>
    <property type="molecule type" value="Genomic_DNA"/>
</dbReference>
<feature type="transmembrane region" description="Helical" evidence="1">
    <location>
        <begin position="71"/>
        <end position="88"/>
    </location>
</feature>
<dbReference type="AlphaFoldDB" id="A0A1X2HRI8"/>
<keyword evidence="3" id="KW-1185">Reference proteome</keyword>
<proteinExistence type="predicted"/>
<gene>
    <name evidence="2" type="ORF">BCR43DRAFT_2319</name>
</gene>
<accession>A0A1X2HRI8</accession>
<keyword evidence="1" id="KW-0472">Membrane</keyword>
<evidence type="ECO:0000256" key="1">
    <source>
        <dbReference type="SAM" id="Phobius"/>
    </source>
</evidence>
<dbReference type="InParanoid" id="A0A1X2HRI8"/>
<evidence type="ECO:0000313" key="3">
    <source>
        <dbReference type="Proteomes" id="UP000242180"/>
    </source>
</evidence>
<protein>
    <submittedName>
        <fullName evidence="2">Uncharacterized protein</fullName>
    </submittedName>
</protein>
<organism evidence="2 3">
    <name type="scientific">Syncephalastrum racemosum</name>
    <name type="common">Filamentous fungus</name>
    <dbReference type="NCBI Taxonomy" id="13706"/>
    <lineage>
        <taxon>Eukaryota</taxon>
        <taxon>Fungi</taxon>
        <taxon>Fungi incertae sedis</taxon>
        <taxon>Mucoromycota</taxon>
        <taxon>Mucoromycotina</taxon>
        <taxon>Mucoromycetes</taxon>
        <taxon>Mucorales</taxon>
        <taxon>Syncephalastraceae</taxon>
        <taxon>Syncephalastrum</taxon>
    </lineage>
</organism>
<evidence type="ECO:0000313" key="2">
    <source>
        <dbReference type="EMBL" id="ORZ02206.1"/>
    </source>
</evidence>
<keyword evidence="1" id="KW-1133">Transmembrane helix</keyword>
<keyword evidence="1" id="KW-0812">Transmembrane</keyword>
<reference evidence="2 3" key="1">
    <citation type="submission" date="2016-07" db="EMBL/GenBank/DDBJ databases">
        <title>Pervasive Adenine N6-methylation of Active Genes in Fungi.</title>
        <authorList>
            <consortium name="DOE Joint Genome Institute"/>
            <person name="Mondo S.J."/>
            <person name="Dannebaum R.O."/>
            <person name="Kuo R.C."/>
            <person name="Labutti K."/>
            <person name="Haridas S."/>
            <person name="Kuo A."/>
            <person name="Salamov A."/>
            <person name="Ahrendt S.R."/>
            <person name="Lipzen A."/>
            <person name="Sullivan W."/>
            <person name="Andreopoulos W.B."/>
            <person name="Clum A."/>
            <person name="Lindquist E."/>
            <person name="Daum C."/>
            <person name="Ramamoorthy G.K."/>
            <person name="Gryganskyi A."/>
            <person name="Culley D."/>
            <person name="Magnuson J.K."/>
            <person name="James T.Y."/>
            <person name="O'Malley M.A."/>
            <person name="Stajich J.E."/>
            <person name="Spatafora J.W."/>
            <person name="Visel A."/>
            <person name="Grigoriev I.V."/>
        </authorList>
    </citation>
    <scope>NUCLEOTIDE SEQUENCE [LARGE SCALE GENOMIC DNA]</scope>
    <source>
        <strain evidence="2 3">NRRL 2496</strain>
    </source>
</reference>
<sequence length="89" mass="10206">MTMRDTDDREALLLVERMCARSLEHAYTGGCIPRSYYAGQVHKTMILSKSGMQRVSVMHEVCSTQFCIIKYRSFFPLLLLGILYIALII</sequence>
<dbReference type="Proteomes" id="UP000242180">
    <property type="component" value="Unassembled WGS sequence"/>
</dbReference>
<name>A0A1X2HRI8_SYNRA</name>
<comment type="caution">
    <text evidence="2">The sequence shown here is derived from an EMBL/GenBank/DDBJ whole genome shotgun (WGS) entry which is preliminary data.</text>
</comment>